<evidence type="ECO:0000313" key="4">
    <source>
        <dbReference type="Proteomes" id="UP001319180"/>
    </source>
</evidence>
<feature type="binding site" evidence="2">
    <location>
        <position position="209"/>
    </location>
    <ligand>
        <name>Mg(2+)</name>
        <dbReference type="ChEBI" id="CHEBI:18420"/>
    </ligand>
</feature>
<dbReference type="NCBIfam" id="NF011405">
    <property type="entry name" value="PRK14830.1"/>
    <property type="match status" value="1"/>
</dbReference>
<dbReference type="InterPro" id="IPR001441">
    <property type="entry name" value="UPP_synth-like"/>
</dbReference>
<dbReference type="GO" id="GO:0016094">
    <property type="term" value="P:polyprenol biosynthetic process"/>
    <property type="evidence" value="ECO:0007669"/>
    <property type="project" value="TreeGrafter"/>
</dbReference>
<dbReference type="AlphaFoldDB" id="A0AAP2GGQ1"/>
<feature type="active site" description="Proton acceptor" evidence="2">
    <location>
        <position position="70"/>
    </location>
</feature>
<feature type="binding site" evidence="2">
    <location>
        <position position="22"/>
    </location>
    <ligand>
        <name>Mg(2+)</name>
        <dbReference type="ChEBI" id="CHEBI:18420"/>
    </ligand>
</feature>
<dbReference type="Proteomes" id="UP001319180">
    <property type="component" value="Unassembled WGS sequence"/>
</dbReference>
<keyword evidence="4" id="KW-1185">Reference proteome</keyword>
<keyword evidence="2" id="KW-0460">Magnesium</keyword>
<dbReference type="PROSITE" id="PS01066">
    <property type="entry name" value="UPP_SYNTHASE"/>
    <property type="match status" value="1"/>
</dbReference>
<accession>A0AAP2GGQ1</accession>
<dbReference type="SUPFAM" id="SSF64005">
    <property type="entry name" value="Undecaprenyl diphosphate synthase"/>
    <property type="match status" value="1"/>
</dbReference>
<keyword evidence="2" id="KW-0479">Metal-binding</keyword>
<protein>
    <recommendedName>
        <fullName evidence="2">Isoprenyl transferase</fullName>
        <ecNumber evidence="2">2.5.1.-</ecNumber>
    </recommendedName>
</protein>
<comment type="similarity">
    <text evidence="2">Belongs to the UPP synthase family.</text>
</comment>
<evidence type="ECO:0000313" key="3">
    <source>
        <dbReference type="EMBL" id="MBT1685238.1"/>
    </source>
</evidence>
<evidence type="ECO:0000256" key="2">
    <source>
        <dbReference type="HAMAP-Rule" id="MF_01139"/>
    </source>
</evidence>
<dbReference type="InterPro" id="IPR036424">
    <property type="entry name" value="UPP_synth-like_sf"/>
</dbReference>
<feature type="binding site" evidence="2">
    <location>
        <position position="71"/>
    </location>
    <ligand>
        <name>substrate</name>
    </ligand>
</feature>
<dbReference type="PANTHER" id="PTHR10291:SF0">
    <property type="entry name" value="DEHYDRODOLICHYL DIPHOSPHATE SYNTHASE 2"/>
    <property type="match status" value="1"/>
</dbReference>
<dbReference type="EMBL" id="JAHESC010000002">
    <property type="protein sequence ID" value="MBT1685238.1"/>
    <property type="molecule type" value="Genomic_DNA"/>
</dbReference>
<dbReference type="Pfam" id="PF01255">
    <property type="entry name" value="Prenyltransf"/>
    <property type="match status" value="1"/>
</dbReference>
<comment type="subunit">
    <text evidence="2">Homodimer.</text>
</comment>
<feature type="active site" evidence="2">
    <location>
        <position position="22"/>
    </location>
</feature>
<feature type="binding site" evidence="2">
    <location>
        <position position="39"/>
    </location>
    <ligand>
        <name>substrate</name>
    </ligand>
</feature>
<gene>
    <name evidence="3" type="ORF">KK078_01660</name>
</gene>
<feature type="binding site" evidence="2">
    <location>
        <begin position="23"/>
        <end position="26"/>
    </location>
    <ligand>
        <name>substrate</name>
    </ligand>
</feature>
<dbReference type="NCBIfam" id="TIGR00055">
    <property type="entry name" value="uppS"/>
    <property type="match status" value="1"/>
</dbReference>
<dbReference type="InterPro" id="IPR018520">
    <property type="entry name" value="UPP_synth-like_CS"/>
</dbReference>
<proteinExistence type="inferred from homology"/>
<feature type="binding site" evidence="2">
    <location>
        <position position="27"/>
    </location>
    <ligand>
        <name>substrate</name>
    </ligand>
</feature>
<dbReference type="PANTHER" id="PTHR10291">
    <property type="entry name" value="DEHYDRODOLICHYL DIPHOSPHATE SYNTHASE FAMILY MEMBER"/>
    <property type="match status" value="1"/>
</dbReference>
<name>A0AAP2GGQ1_9BACT</name>
<dbReference type="CDD" id="cd00475">
    <property type="entry name" value="Cis_IPPS"/>
    <property type="match status" value="1"/>
</dbReference>
<feature type="binding site" evidence="2">
    <location>
        <begin position="67"/>
        <end position="69"/>
    </location>
    <ligand>
        <name>substrate</name>
    </ligand>
</feature>
<feature type="binding site" evidence="2">
    <location>
        <position position="35"/>
    </location>
    <ligand>
        <name>substrate</name>
    </ligand>
</feature>
<feature type="binding site" evidence="2">
    <location>
        <begin position="196"/>
        <end position="198"/>
    </location>
    <ligand>
        <name>substrate</name>
    </ligand>
</feature>
<reference evidence="3 4" key="1">
    <citation type="submission" date="2021-05" db="EMBL/GenBank/DDBJ databases">
        <title>A Polyphasic approach of four new species of the genus Ohtaekwangia: Ohtaekwangia histidinii sp. nov., Ohtaekwangia cretensis sp. nov., Ohtaekwangia indiensis sp. nov., Ohtaekwangia reichenbachii sp. nov. from diverse environment.</title>
        <authorList>
            <person name="Octaviana S."/>
        </authorList>
    </citation>
    <scope>NUCLEOTIDE SEQUENCE [LARGE SCALE GENOMIC DNA]</scope>
    <source>
        <strain evidence="3 4">PWU37</strain>
    </source>
</reference>
<sequence>MASLKEHIDLNNLPQHLAIIMDGNGRWAKKKGAMRIFGHRNAIQAVKDVTEGCAELGVKYLTLYAFSTENWTRPKAEVDGLMELLVNTIKGEIKTLMDNQVRLTTIGETSQLPQDCQNNLAWAMNQTKNNKGLTLVLALSYGGRREIINAVKQLAAEVKSGKVAPEEINEGVLENYLQTSGIPDPELLIRTSGEMRVSNFLLWQIAYTELFITPTLWPDFRKEHLYEAIWSYQQRERRFGKTSEQLNPVS</sequence>
<evidence type="ECO:0000256" key="1">
    <source>
        <dbReference type="ARBA" id="ARBA00022679"/>
    </source>
</evidence>
<dbReference type="GO" id="GO:0000287">
    <property type="term" value="F:magnesium ion binding"/>
    <property type="evidence" value="ECO:0007669"/>
    <property type="project" value="UniProtKB-UniRule"/>
</dbReference>
<dbReference type="RefSeq" id="WP_317195863.1">
    <property type="nucleotide sequence ID" value="NZ_JAHESC010000002.1"/>
</dbReference>
<dbReference type="HAMAP" id="MF_01139">
    <property type="entry name" value="ISPT"/>
    <property type="match status" value="1"/>
</dbReference>
<feature type="binding site" evidence="2">
    <location>
        <position position="190"/>
    </location>
    <ligand>
        <name>substrate</name>
    </ligand>
</feature>
<dbReference type="FunFam" id="3.40.1180.10:FF:000001">
    <property type="entry name" value="(2E,6E)-farnesyl-diphosphate-specific ditrans,polycis-undecaprenyl-diphosphate synthase"/>
    <property type="match status" value="1"/>
</dbReference>
<comment type="function">
    <text evidence="2">Catalyzes the condensation of isopentenyl diphosphate (IPP) with allylic pyrophosphates generating different type of terpenoids.</text>
</comment>
<feature type="binding site" evidence="2">
    <location>
        <position position="73"/>
    </location>
    <ligand>
        <name>substrate</name>
    </ligand>
</feature>
<organism evidence="3 4">
    <name type="scientific">Dawidia soli</name>
    <dbReference type="NCBI Taxonomy" id="2782352"/>
    <lineage>
        <taxon>Bacteria</taxon>
        <taxon>Pseudomonadati</taxon>
        <taxon>Bacteroidota</taxon>
        <taxon>Cytophagia</taxon>
        <taxon>Cytophagales</taxon>
        <taxon>Chryseotaleaceae</taxon>
        <taxon>Dawidia</taxon>
    </lineage>
</organism>
<comment type="caution">
    <text evidence="3">The sequence shown here is derived from an EMBL/GenBank/DDBJ whole genome shotgun (WGS) entry which is preliminary data.</text>
</comment>
<comment type="cofactor">
    <cofactor evidence="2">
        <name>Mg(2+)</name>
        <dbReference type="ChEBI" id="CHEBI:18420"/>
    </cofactor>
    <text evidence="2">Binds 2 magnesium ions per subunit.</text>
</comment>
<dbReference type="EC" id="2.5.1.-" evidence="2"/>
<keyword evidence="1 2" id="KW-0808">Transferase</keyword>
<dbReference type="GO" id="GO:0045547">
    <property type="term" value="F:ditrans,polycis-polyprenyl diphosphate synthase [(2E,6E)-farnesyl diphosphate specific] activity"/>
    <property type="evidence" value="ECO:0007669"/>
    <property type="project" value="TreeGrafter"/>
</dbReference>
<dbReference type="Gene3D" id="3.40.1180.10">
    <property type="entry name" value="Decaprenyl diphosphate synthase-like"/>
    <property type="match status" value="1"/>
</dbReference>